<dbReference type="Proteomes" id="UP000258309">
    <property type="component" value="Unassembled WGS sequence"/>
</dbReference>
<protein>
    <recommendedName>
        <fullName evidence="4">Transcription factor domain-containing protein</fullName>
    </recommendedName>
</protein>
<reference evidence="2 3" key="1">
    <citation type="submission" date="2018-05" db="EMBL/GenBank/DDBJ databases">
        <title>Draft genome sequence of Scytalidium lignicola DSM 105466, a ubiquitous saprotrophic fungus.</title>
        <authorList>
            <person name="Buettner E."/>
            <person name="Gebauer A.M."/>
            <person name="Hofrichter M."/>
            <person name="Liers C."/>
            <person name="Kellner H."/>
        </authorList>
    </citation>
    <scope>NUCLEOTIDE SEQUENCE [LARGE SCALE GENOMIC DNA]</scope>
    <source>
        <strain evidence="2 3">DSM 105466</strain>
    </source>
</reference>
<feature type="non-terminal residue" evidence="2">
    <location>
        <position position="555"/>
    </location>
</feature>
<evidence type="ECO:0008006" key="4">
    <source>
        <dbReference type="Google" id="ProtNLM"/>
    </source>
</evidence>
<accession>A0A3E2HBU7</accession>
<dbReference type="PANTHER" id="PTHR47425:SF2">
    <property type="entry name" value="FARB-RELATED"/>
    <property type="match status" value="1"/>
</dbReference>
<gene>
    <name evidence="2" type="ORF">B7463_g5723</name>
</gene>
<evidence type="ECO:0000313" key="2">
    <source>
        <dbReference type="EMBL" id="RFU30621.1"/>
    </source>
</evidence>
<sequence>MEFDLETFMYEVTEALRPSPPPSHSHTSKRSSSCEPETSLDMTTALVSLHPRLPPCIPSSPKEIQDHCSITASLMTTERVDLVPNFYAYSVKATLLPIRRVQHELVMLYFQNVHPMFPVVDEYHIAKVHKTYRGQEELMDPSDFTIYHAIMVAGFASVLTRFEARYWSQLTVDPMVLTQICLILSLWSPGWIGPQNNSYWLDMAFKHAAAGQLWEPPSETDRKGPYCRRRVLWWCCVVRDRVLALGMRRPQRLHKIPEGEEDAIITESDFGSEANYSSFTDLSSKKSAMLTFIWFCKLTKIMANIAVAQRKHKFSRDWNGDAVGNTASELEEVNKLDVELNSWLEEFENAAAKATRGDKIIPVPISTLRIMAHSLRAILYQAYLHLPVDHPALVSTNIDPLKIVKDGAQGVASNVRDVMRSKKSDAIPTWLASWVTVPFAVYHVNHSMRDVSSPDNLLQPFFSQLVRRSSGAQMLLMTVRSATKVHIENTIKAEEQASDNVSSRRKSNTTTFNFVHSNLSQEAIPRSTEANTLAFVTKAIDYALERNGSNSPEET</sequence>
<keyword evidence="3" id="KW-1185">Reference proteome</keyword>
<evidence type="ECO:0000313" key="3">
    <source>
        <dbReference type="Proteomes" id="UP000258309"/>
    </source>
</evidence>
<dbReference type="OrthoDB" id="5041285at2759"/>
<dbReference type="EMBL" id="NCSJ02000096">
    <property type="protein sequence ID" value="RFU30621.1"/>
    <property type="molecule type" value="Genomic_DNA"/>
</dbReference>
<feature type="non-terminal residue" evidence="2">
    <location>
        <position position="1"/>
    </location>
</feature>
<comment type="caution">
    <text evidence="2">The sequence shown here is derived from an EMBL/GenBank/DDBJ whole genome shotgun (WGS) entry which is preliminary data.</text>
</comment>
<evidence type="ECO:0000256" key="1">
    <source>
        <dbReference type="SAM" id="MobiDB-lite"/>
    </source>
</evidence>
<organism evidence="2 3">
    <name type="scientific">Scytalidium lignicola</name>
    <name type="common">Hyphomycete</name>
    <dbReference type="NCBI Taxonomy" id="5539"/>
    <lineage>
        <taxon>Eukaryota</taxon>
        <taxon>Fungi</taxon>
        <taxon>Dikarya</taxon>
        <taxon>Ascomycota</taxon>
        <taxon>Pezizomycotina</taxon>
        <taxon>Leotiomycetes</taxon>
        <taxon>Leotiomycetes incertae sedis</taxon>
        <taxon>Scytalidium</taxon>
    </lineage>
</organism>
<dbReference type="InterPro" id="IPR052761">
    <property type="entry name" value="Fungal_Detox/Toxin_TFs"/>
</dbReference>
<name>A0A3E2HBU7_SCYLI</name>
<proteinExistence type="predicted"/>
<feature type="region of interest" description="Disordered" evidence="1">
    <location>
        <begin position="15"/>
        <end position="37"/>
    </location>
</feature>
<dbReference type="CDD" id="cd12148">
    <property type="entry name" value="fungal_TF_MHR"/>
    <property type="match status" value="1"/>
</dbReference>
<dbReference type="AlphaFoldDB" id="A0A3E2HBU7"/>
<dbReference type="PANTHER" id="PTHR47425">
    <property type="entry name" value="FARB-RELATED"/>
    <property type="match status" value="1"/>
</dbReference>